<protein>
    <recommendedName>
        <fullName evidence="4">MARVEL domain-containing protein</fullName>
    </recommendedName>
</protein>
<feature type="transmembrane region" description="Helical" evidence="1">
    <location>
        <begin position="119"/>
        <end position="139"/>
    </location>
</feature>
<feature type="transmembrane region" description="Helical" evidence="1">
    <location>
        <begin position="219"/>
        <end position="243"/>
    </location>
</feature>
<keyword evidence="1" id="KW-1133">Transmembrane helix</keyword>
<sequence length="266" mass="30454">MHSRQSSGQLSPLKPFNYVSDGNESHHSSRHDQRQSLVDFEGIKKAHEEDALLKARIRRLRFVSRTLAFSISVAVFVPITLTLHKFLTTQHTYRTITLPDGTTTTRTAWAKDSKVWPTWMYFAIAAISVLLNLAILFSYKFGVEKANKAAYVATTFTWIVMLGNLVVWCVAASLYRTEKDKDGKSNDLWGWTCSAAARAIQKEFAQEVDFDRFCSTQSISWYIGLVQVGAALLTVFIYVLVLMRRRSKKKLNKRYSQMRGQYPTNY</sequence>
<name>A0A6G1J6A5_9PLEO</name>
<accession>A0A6G1J6A5</accession>
<feature type="transmembrane region" description="Helical" evidence="1">
    <location>
        <begin position="151"/>
        <end position="175"/>
    </location>
</feature>
<evidence type="ECO:0008006" key="4">
    <source>
        <dbReference type="Google" id="ProtNLM"/>
    </source>
</evidence>
<dbReference type="Proteomes" id="UP000799291">
    <property type="component" value="Unassembled WGS sequence"/>
</dbReference>
<gene>
    <name evidence="2" type="ORF">K458DRAFT_299789</name>
</gene>
<evidence type="ECO:0000313" key="2">
    <source>
        <dbReference type="EMBL" id="KAF2685741.1"/>
    </source>
</evidence>
<feature type="transmembrane region" description="Helical" evidence="1">
    <location>
        <begin position="62"/>
        <end position="81"/>
    </location>
</feature>
<evidence type="ECO:0000313" key="3">
    <source>
        <dbReference type="Proteomes" id="UP000799291"/>
    </source>
</evidence>
<dbReference type="OrthoDB" id="5371583at2759"/>
<dbReference type="PANTHER" id="PTHR42069">
    <property type="entry name" value="HYPHAL ANASTAMOSIS-8 PROTEIN"/>
    <property type="match status" value="1"/>
</dbReference>
<dbReference type="PANTHER" id="PTHR42069:SF1">
    <property type="entry name" value="MARVEL DOMAIN-CONTAINING PROTEIN"/>
    <property type="match status" value="1"/>
</dbReference>
<proteinExistence type="predicted"/>
<organism evidence="2 3">
    <name type="scientific">Lentithecium fluviatile CBS 122367</name>
    <dbReference type="NCBI Taxonomy" id="1168545"/>
    <lineage>
        <taxon>Eukaryota</taxon>
        <taxon>Fungi</taxon>
        <taxon>Dikarya</taxon>
        <taxon>Ascomycota</taxon>
        <taxon>Pezizomycotina</taxon>
        <taxon>Dothideomycetes</taxon>
        <taxon>Pleosporomycetidae</taxon>
        <taxon>Pleosporales</taxon>
        <taxon>Massarineae</taxon>
        <taxon>Lentitheciaceae</taxon>
        <taxon>Lentithecium</taxon>
    </lineage>
</organism>
<reference evidence="2" key="1">
    <citation type="journal article" date="2020" name="Stud. Mycol.">
        <title>101 Dothideomycetes genomes: a test case for predicting lifestyles and emergence of pathogens.</title>
        <authorList>
            <person name="Haridas S."/>
            <person name="Albert R."/>
            <person name="Binder M."/>
            <person name="Bloem J."/>
            <person name="Labutti K."/>
            <person name="Salamov A."/>
            <person name="Andreopoulos B."/>
            <person name="Baker S."/>
            <person name="Barry K."/>
            <person name="Bills G."/>
            <person name="Bluhm B."/>
            <person name="Cannon C."/>
            <person name="Castanera R."/>
            <person name="Culley D."/>
            <person name="Daum C."/>
            <person name="Ezra D."/>
            <person name="Gonzalez J."/>
            <person name="Henrissat B."/>
            <person name="Kuo A."/>
            <person name="Liang C."/>
            <person name="Lipzen A."/>
            <person name="Lutzoni F."/>
            <person name="Magnuson J."/>
            <person name="Mondo S."/>
            <person name="Nolan M."/>
            <person name="Ohm R."/>
            <person name="Pangilinan J."/>
            <person name="Park H.-J."/>
            <person name="Ramirez L."/>
            <person name="Alfaro M."/>
            <person name="Sun H."/>
            <person name="Tritt A."/>
            <person name="Yoshinaga Y."/>
            <person name="Zwiers L.-H."/>
            <person name="Turgeon B."/>
            <person name="Goodwin S."/>
            <person name="Spatafora J."/>
            <person name="Crous P."/>
            <person name="Grigoriev I."/>
        </authorList>
    </citation>
    <scope>NUCLEOTIDE SEQUENCE</scope>
    <source>
        <strain evidence="2">CBS 122367</strain>
    </source>
</reference>
<keyword evidence="1" id="KW-0472">Membrane</keyword>
<keyword evidence="3" id="KW-1185">Reference proteome</keyword>
<keyword evidence="1" id="KW-0812">Transmembrane</keyword>
<dbReference type="EMBL" id="MU005578">
    <property type="protein sequence ID" value="KAF2685741.1"/>
    <property type="molecule type" value="Genomic_DNA"/>
</dbReference>
<evidence type="ECO:0000256" key="1">
    <source>
        <dbReference type="SAM" id="Phobius"/>
    </source>
</evidence>
<dbReference type="AlphaFoldDB" id="A0A6G1J6A5"/>